<dbReference type="InterPro" id="IPR051819">
    <property type="entry name" value="PTS_sugar-specific_EIIB"/>
</dbReference>
<keyword evidence="2" id="KW-0597">Phosphoprotein</keyword>
<keyword evidence="3" id="KW-0762">Sugar transport</keyword>
<protein>
    <submittedName>
        <fullName evidence="9">PTS system, cellobiose-specific IIB component</fullName>
        <ecNumber evidence="9">2.7.1.69</ecNumber>
    </submittedName>
</protein>
<evidence type="ECO:0000256" key="3">
    <source>
        <dbReference type="ARBA" id="ARBA00022597"/>
    </source>
</evidence>
<evidence type="ECO:0000256" key="6">
    <source>
        <dbReference type="ARBA" id="ARBA00022777"/>
    </source>
</evidence>
<dbReference type="CDD" id="cd05564">
    <property type="entry name" value="PTS_IIB_chitobiose_lichenan"/>
    <property type="match status" value="1"/>
</dbReference>
<dbReference type="PROSITE" id="PS51100">
    <property type="entry name" value="PTS_EIIB_TYPE_3"/>
    <property type="match status" value="1"/>
</dbReference>
<dbReference type="EMBL" id="LQYI01000099">
    <property type="protein sequence ID" value="KYC64495.1"/>
    <property type="molecule type" value="Genomic_DNA"/>
</dbReference>
<dbReference type="PANTHER" id="PTHR34581:SF2">
    <property type="entry name" value="PTS SYSTEM N,N'-DIACETYLCHITOBIOSE-SPECIFIC EIIB COMPONENT"/>
    <property type="match status" value="1"/>
</dbReference>
<dbReference type="GO" id="GO:0008982">
    <property type="term" value="F:protein-N(PI)-phosphohistidine-sugar phosphotransferase activity"/>
    <property type="evidence" value="ECO:0007669"/>
    <property type="project" value="InterPro"/>
</dbReference>
<dbReference type="InterPro" id="IPR036095">
    <property type="entry name" value="PTS_EIIB-like_sf"/>
</dbReference>
<keyword evidence="1" id="KW-0813">Transport</keyword>
<feature type="domain" description="PTS EIIB type-3" evidence="8">
    <location>
        <begin position="3"/>
        <end position="102"/>
    </location>
</feature>
<dbReference type="InterPro" id="IPR003501">
    <property type="entry name" value="PTS_EIIB_2/3"/>
</dbReference>
<dbReference type="GO" id="GO:0009401">
    <property type="term" value="P:phosphoenolpyruvate-dependent sugar phosphotransferase system"/>
    <property type="evidence" value="ECO:0007669"/>
    <property type="project" value="UniProtKB-KW"/>
</dbReference>
<dbReference type="AlphaFoldDB" id="A0A150K4F6"/>
<gene>
    <name evidence="9" type="ORF">B4099_1011</name>
</gene>
<dbReference type="PANTHER" id="PTHR34581">
    <property type="entry name" value="PTS SYSTEM N,N'-DIACETYLCHITOBIOSE-SPECIFIC EIIB COMPONENT"/>
    <property type="match status" value="1"/>
</dbReference>
<reference evidence="9 10" key="1">
    <citation type="submission" date="2016-01" db="EMBL/GenBank/DDBJ databases">
        <title>Genome Sequences of Twelve Sporeforming Bacillus Species Isolated from Foods.</title>
        <authorList>
            <person name="Berendsen E.M."/>
            <person name="Wells-Bennik M.H."/>
            <person name="Krawcyk A.O."/>
            <person name="De Jong A."/>
            <person name="Holsappel S."/>
            <person name="Eijlander R.T."/>
            <person name="Kuipers O.P."/>
        </authorList>
    </citation>
    <scope>NUCLEOTIDE SEQUENCE [LARGE SCALE GENOMIC DNA]</scope>
    <source>
        <strain evidence="9 10">B4099</strain>
    </source>
</reference>
<feature type="modified residue" description="Phosphocysteine; by EIIA" evidence="7">
    <location>
        <position position="10"/>
    </location>
</feature>
<proteinExistence type="predicted"/>
<dbReference type="Pfam" id="PF02302">
    <property type="entry name" value="PTS_IIB"/>
    <property type="match status" value="1"/>
</dbReference>
<dbReference type="Gene3D" id="3.40.50.2300">
    <property type="match status" value="1"/>
</dbReference>
<dbReference type="Proteomes" id="UP000075304">
    <property type="component" value="Unassembled WGS sequence"/>
</dbReference>
<comment type="caution">
    <text evidence="9">The sequence shown here is derived from an EMBL/GenBank/DDBJ whole genome shotgun (WGS) entry which is preliminary data.</text>
</comment>
<keyword evidence="6" id="KW-0418">Kinase</keyword>
<dbReference type="PATRIC" id="fig|1398.25.peg.596"/>
<dbReference type="SUPFAM" id="SSF52794">
    <property type="entry name" value="PTS system IIB component-like"/>
    <property type="match status" value="1"/>
</dbReference>
<keyword evidence="4 9" id="KW-0808">Transferase</keyword>
<evidence type="ECO:0000313" key="10">
    <source>
        <dbReference type="Proteomes" id="UP000075304"/>
    </source>
</evidence>
<sequence>MAEKTIMLVCNAGMSTSMLVTKMKEVAVADKKDYEIFAVSTSKVPEMVANKHIDAILLGPQVRYMASKVKDQAKGIPLEVINMTDYGTMNGKNVIAQAERLF</sequence>
<evidence type="ECO:0000256" key="7">
    <source>
        <dbReference type="PROSITE-ProRule" id="PRU00423"/>
    </source>
</evidence>
<dbReference type="EC" id="2.7.1.69" evidence="9"/>
<accession>A0A150K4F6</accession>
<evidence type="ECO:0000256" key="4">
    <source>
        <dbReference type="ARBA" id="ARBA00022679"/>
    </source>
</evidence>
<name>A0A150K4F6_HEYCO</name>
<evidence type="ECO:0000256" key="2">
    <source>
        <dbReference type="ARBA" id="ARBA00022553"/>
    </source>
</evidence>
<evidence type="ECO:0000313" key="9">
    <source>
        <dbReference type="EMBL" id="KYC64495.1"/>
    </source>
</evidence>
<organism evidence="9 10">
    <name type="scientific">Heyndrickxia coagulans</name>
    <name type="common">Weizmannia coagulans</name>
    <dbReference type="NCBI Taxonomy" id="1398"/>
    <lineage>
        <taxon>Bacteria</taxon>
        <taxon>Bacillati</taxon>
        <taxon>Bacillota</taxon>
        <taxon>Bacilli</taxon>
        <taxon>Bacillales</taxon>
        <taxon>Bacillaceae</taxon>
        <taxon>Heyndrickxia</taxon>
    </lineage>
</organism>
<evidence type="ECO:0000259" key="8">
    <source>
        <dbReference type="PROSITE" id="PS51100"/>
    </source>
</evidence>
<evidence type="ECO:0000256" key="5">
    <source>
        <dbReference type="ARBA" id="ARBA00022683"/>
    </source>
</evidence>
<keyword evidence="5" id="KW-0598">Phosphotransferase system</keyword>
<dbReference type="GO" id="GO:0016301">
    <property type="term" value="F:kinase activity"/>
    <property type="evidence" value="ECO:0007669"/>
    <property type="project" value="UniProtKB-KW"/>
</dbReference>
<evidence type="ECO:0000256" key="1">
    <source>
        <dbReference type="ARBA" id="ARBA00022448"/>
    </source>
</evidence>
<dbReference type="RefSeq" id="WP_061575540.1">
    <property type="nucleotide sequence ID" value="NZ_LQYI01000099.1"/>
</dbReference>
<dbReference type="InterPro" id="IPR013012">
    <property type="entry name" value="PTS_EIIB_3"/>
</dbReference>